<proteinExistence type="predicted"/>
<feature type="compositionally biased region" description="Low complexity" evidence="4">
    <location>
        <begin position="1"/>
        <end position="12"/>
    </location>
</feature>
<feature type="compositionally biased region" description="Low complexity" evidence="4">
    <location>
        <begin position="56"/>
        <end position="67"/>
    </location>
</feature>
<evidence type="ECO:0000313" key="5">
    <source>
        <dbReference type="EMBL" id="KAK3943516.1"/>
    </source>
</evidence>
<dbReference type="GO" id="GO:0006890">
    <property type="term" value="P:retrograde vesicle-mediated transport, Golgi to endoplasmic reticulum"/>
    <property type="evidence" value="ECO:0007669"/>
    <property type="project" value="TreeGrafter"/>
</dbReference>
<keyword evidence="1" id="KW-0812">Transmembrane</keyword>
<dbReference type="EMBL" id="MU853765">
    <property type="protein sequence ID" value="KAK3943516.1"/>
    <property type="molecule type" value="Genomic_DNA"/>
</dbReference>
<dbReference type="AlphaFoldDB" id="A0AAN6NCZ7"/>
<reference evidence="6" key="1">
    <citation type="journal article" date="2023" name="Mol. Phylogenet. Evol.">
        <title>Genome-scale phylogeny and comparative genomics of the fungal order Sordariales.</title>
        <authorList>
            <person name="Hensen N."/>
            <person name="Bonometti L."/>
            <person name="Westerberg I."/>
            <person name="Brannstrom I.O."/>
            <person name="Guillou S."/>
            <person name="Cros-Aarteil S."/>
            <person name="Calhoun S."/>
            <person name="Haridas S."/>
            <person name="Kuo A."/>
            <person name="Mondo S."/>
            <person name="Pangilinan J."/>
            <person name="Riley R."/>
            <person name="LaButti K."/>
            <person name="Andreopoulos B."/>
            <person name="Lipzen A."/>
            <person name="Chen C."/>
            <person name="Yan M."/>
            <person name="Daum C."/>
            <person name="Ng V."/>
            <person name="Clum A."/>
            <person name="Steindorff A."/>
            <person name="Ohm R.A."/>
            <person name="Martin F."/>
            <person name="Silar P."/>
            <person name="Natvig D.O."/>
            <person name="Lalanne C."/>
            <person name="Gautier V."/>
            <person name="Ament-Velasquez S.L."/>
            <person name="Kruys A."/>
            <person name="Hutchinson M.I."/>
            <person name="Powell A.J."/>
            <person name="Barry K."/>
            <person name="Miller A.N."/>
            <person name="Grigoriev I.V."/>
            <person name="Debuchy R."/>
            <person name="Gladieux P."/>
            <person name="Hiltunen Thoren M."/>
            <person name="Johannesson H."/>
        </authorList>
    </citation>
    <scope>NUCLEOTIDE SEQUENCE [LARGE SCALE GENOMIC DNA]</scope>
    <source>
        <strain evidence="6">CBS 340.73</strain>
    </source>
</reference>
<keyword evidence="6" id="KW-1185">Reference proteome</keyword>
<dbReference type="Proteomes" id="UP001303473">
    <property type="component" value="Unassembled WGS sequence"/>
</dbReference>
<dbReference type="PANTHER" id="PTHR28263">
    <property type="entry name" value="GOLGI TO ER TRAFFIC PROTEIN 2"/>
    <property type="match status" value="1"/>
</dbReference>
<evidence type="ECO:0000313" key="6">
    <source>
        <dbReference type="Proteomes" id="UP001303473"/>
    </source>
</evidence>
<dbReference type="Pfam" id="PF08690">
    <property type="entry name" value="GET2"/>
    <property type="match status" value="1"/>
</dbReference>
<comment type="caution">
    <text evidence="5">The sequence shown here is derived from an EMBL/GenBank/DDBJ whole genome shotgun (WGS) entry which is preliminary data.</text>
</comment>
<evidence type="ECO:0000256" key="1">
    <source>
        <dbReference type="ARBA" id="ARBA00022692"/>
    </source>
</evidence>
<evidence type="ECO:0000256" key="2">
    <source>
        <dbReference type="ARBA" id="ARBA00022989"/>
    </source>
</evidence>
<organism evidence="5 6">
    <name type="scientific">Diplogelasinospora grovesii</name>
    <dbReference type="NCBI Taxonomy" id="303347"/>
    <lineage>
        <taxon>Eukaryota</taxon>
        <taxon>Fungi</taxon>
        <taxon>Dikarya</taxon>
        <taxon>Ascomycota</taxon>
        <taxon>Pezizomycotina</taxon>
        <taxon>Sordariomycetes</taxon>
        <taxon>Sordariomycetidae</taxon>
        <taxon>Sordariales</taxon>
        <taxon>Diplogelasinosporaceae</taxon>
        <taxon>Diplogelasinospora</taxon>
    </lineage>
</organism>
<gene>
    <name evidence="5" type="ORF">QBC46DRAFT_377298</name>
</gene>
<keyword evidence="3" id="KW-0472">Membrane</keyword>
<dbReference type="PANTHER" id="PTHR28263:SF1">
    <property type="entry name" value="GOLGI TO ER TRAFFIC PROTEIN 2"/>
    <property type="match status" value="1"/>
</dbReference>
<evidence type="ECO:0000256" key="4">
    <source>
        <dbReference type="SAM" id="MobiDB-lite"/>
    </source>
</evidence>
<feature type="compositionally biased region" description="Pro residues" evidence="4">
    <location>
        <begin position="99"/>
        <end position="112"/>
    </location>
</feature>
<accession>A0AAN6NCZ7</accession>
<protein>
    <submittedName>
        <fullName evidence="5">Uncharacterized protein</fullName>
    </submittedName>
</protein>
<dbReference type="InterPro" id="IPR028143">
    <property type="entry name" value="Get2/sif1"/>
</dbReference>
<feature type="region of interest" description="Disordered" evidence="4">
    <location>
        <begin position="1"/>
        <end position="115"/>
    </location>
</feature>
<name>A0AAN6NCZ7_9PEZI</name>
<feature type="compositionally biased region" description="Basic and acidic residues" evidence="4">
    <location>
        <begin position="68"/>
        <end position="79"/>
    </location>
</feature>
<evidence type="ECO:0000256" key="3">
    <source>
        <dbReference type="ARBA" id="ARBA00023136"/>
    </source>
</evidence>
<sequence length="355" mass="37307">MDSADDATAAAARARKERREAKIKAAGASRLNKITGLGGGLPRDVPPTTTTSSNVAGAATAAAAQQKGEQKGGDGGDHADPEEEDISQHYYQPQTANRIPPPRAQQPTPPNPMDMSEAQLRQLMLGLDPSNSGTSTPGSSGMGMPGMMGGMGMGMGGGGMDGQEDPMMKMMMQMLGGGANGGGMPGGNPFAGMPGMGGMPGMPGAPGQQQQAAVPDRYASFWRLLHTAVALGLGLYIALWTNWSGTKTERELQSTAAKSKVGADIKGVAGVGEEARTHFFWAFVTAEALLLTTRFFVDRTRAPPRGMLWSLSSFLPQPFRGYIEMGLRYGQMFSTLKSDILVCVFVLGVCSWLRA</sequence>
<keyword evidence="2" id="KW-1133">Transmembrane helix</keyword>